<proteinExistence type="predicted"/>
<name>H5XXH9_9FIRM</name>
<dbReference type="CDD" id="cd07750">
    <property type="entry name" value="PolyPPase_VTC_like"/>
    <property type="match status" value="1"/>
</dbReference>
<reference evidence="2 3" key="1">
    <citation type="submission" date="2011-11" db="EMBL/GenBank/DDBJ databases">
        <title>The Noncontiguous Finished genome of Desulfosporosinus youngiae DSM 17734.</title>
        <authorList>
            <consortium name="US DOE Joint Genome Institute (JGI-PGF)"/>
            <person name="Lucas S."/>
            <person name="Han J."/>
            <person name="Lapidus A."/>
            <person name="Cheng J.-F."/>
            <person name="Goodwin L."/>
            <person name="Pitluck S."/>
            <person name="Peters L."/>
            <person name="Ovchinnikova G."/>
            <person name="Lu M."/>
            <person name="Land M.L."/>
            <person name="Hauser L."/>
            <person name="Pester M."/>
            <person name="Spring S."/>
            <person name="Ollivier B."/>
            <person name="Rattei T."/>
            <person name="Klenk H.-P."/>
            <person name="Wagner M."/>
            <person name="Loy A."/>
            <person name="Woyke T.J."/>
        </authorList>
    </citation>
    <scope>NUCLEOTIDE SEQUENCE [LARGE SCALE GENOMIC DNA]</scope>
    <source>
        <strain evidence="2 3">DSM 17734</strain>
    </source>
</reference>
<dbReference type="EMBL" id="CM001441">
    <property type="protein sequence ID" value="EHQ91185.1"/>
    <property type="molecule type" value="Genomic_DNA"/>
</dbReference>
<dbReference type="STRING" id="768710.DesyoDRAFT_4228"/>
<dbReference type="Gene3D" id="3.20.100.30">
    <property type="entry name" value="VTC, catalytic tunnel domain"/>
    <property type="match status" value="1"/>
</dbReference>
<dbReference type="InterPro" id="IPR042267">
    <property type="entry name" value="VTC_sf"/>
</dbReference>
<dbReference type="InterPro" id="IPR018966">
    <property type="entry name" value="VTC_domain"/>
</dbReference>
<dbReference type="HOGENOM" id="CLU_072767_1_0_9"/>
<dbReference type="eggNOG" id="COG5036">
    <property type="taxonomic scope" value="Bacteria"/>
</dbReference>
<dbReference type="GO" id="GO:0006799">
    <property type="term" value="P:polyphosphate biosynthetic process"/>
    <property type="evidence" value="ECO:0007669"/>
    <property type="project" value="UniProtKB-ARBA"/>
</dbReference>
<accession>H5XXH9</accession>
<dbReference type="SUPFAM" id="SSF55154">
    <property type="entry name" value="CYTH-like phosphatases"/>
    <property type="match status" value="1"/>
</dbReference>
<sequence>MAITTFKRYEIKFMLLQAQFDTLIPRLLEYMVPDAHCQNGKEYSIYNIYYDTHDNNLIRHSIAKPYYKEKLRLRSYTIPGSLDDEVFLELKKKIGGIVNKRRAILPLKDACDFIRSGKCPTTTNKLNLQVANEIEYFLSRNDVQPATYISYKRLAFFGKEDRDFRITFDYDILTRRHDLCLKTASFGDPLLEKGQYLMEVKLSSAAPIWLSRTLSNLKLYKMNFSKYGKEYENACTFLNPSLCANY</sequence>
<evidence type="ECO:0000259" key="1">
    <source>
        <dbReference type="Pfam" id="PF09359"/>
    </source>
</evidence>
<organism evidence="2 3">
    <name type="scientific">Desulfosporosinus youngiae DSM 17734</name>
    <dbReference type="NCBI Taxonomy" id="768710"/>
    <lineage>
        <taxon>Bacteria</taxon>
        <taxon>Bacillati</taxon>
        <taxon>Bacillota</taxon>
        <taxon>Clostridia</taxon>
        <taxon>Eubacteriales</taxon>
        <taxon>Desulfitobacteriaceae</taxon>
        <taxon>Desulfosporosinus</taxon>
    </lineage>
</organism>
<evidence type="ECO:0000313" key="3">
    <source>
        <dbReference type="Proteomes" id="UP000005104"/>
    </source>
</evidence>
<dbReference type="Pfam" id="PF09359">
    <property type="entry name" value="VTC"/>
    <property type="match status" value="1"/>
</dbReference>
<keyword evidence="3" id="KW-1185">Reference proteome</keyword>
<dbReference type="OrthoDB" id="185578at2"/>
<feature type="domain" description="VTC" evidence="1">
    <location>
        <begin position="7"/>
        <end position="232"/>
    </location>
</feature>
<gene>
    <name evidence="2" type="ORF">DesyoDRAFT_4228</name>
</gene>
<dbReference type="RefSeq" id="WP_007785997.1">
    <property type="nucleotide sequence ID" value="NZ_CM001441.1"/>
</dbReference>
<evidence type="ECO:0000313" key="2">
    <source>
        <dbReference type="EMBL" id="EHQ91185.1"/>
    </source>
</evidence>
<protein>
    <submittedName>
        <fullName evidence="2">VTC domain-containing protein</fullName>
    </submittedName>
</protein>
<dbReference type="InterPro" id="IPR033469">
    <property type="entry name" value="CYTH-like_dom_sf"/>
</dbReference>
<dbReference type="AlphaFoldDB" id="H5XXH9"/>
<dbReference type="Proteomes" id="UP000005104">
    <property type="component" value="Chromosome"/>
</dbReference>